<keyword evidence="3" id="KW-1185">Reference proteome</keyword>
<evidence type="ECO:0008006" key="4">
    <source>
        <dbReference type="Google" id="ProtNLM"/>
    </source>
</evidence>
<evidence type="ECO:0000313" key="3">
    <source>
        <dbReference type="Proteomes" id="UP000664209"/>
    </source>
</evidence>
<evidence type="ECO:0000256" key="1">
    <source>
        <dbReference type="SAM" id="MobiDB-lite"/>
    </source>
</evidence>
<dbReference type="EMBL" id="JAGEMK010000002">
    <property type="protein sequence ID" value="MBO1751239.1"/>
    <property type="molecule type" value="Genomic_DNA"/>
</dbReference>
<comment type="caution">
    <text evidence="2">The sequence shown here is derived from an EMBL/GenBank/DDBJ whole genome shotgun (WGS) entry which is preliminary data.</text>
</comment>
<evidence type="ECO:0000313" key="2">
    <source>
        <dbReference type="EMBL" id="MBO1751239.1"/>
    </source>
</evidence>
<reference evidence="2" key="1">
    <citation type="submission" date="2021-03" db="EMBL/GenBank/DDBJ databases">
        <title>Actinotalea soli sp. nov., isolated from soil.</title>
        <authorList>
            <person name="Ping W."/>
            <person name="Zhang J."/>
        </authorList>
    </citation>
    <scope>NUCLEOTIDE SEQUENCE</scope>
    <source>
        <strain evidence="2">BY-33</strain>
    </source>
</reference>
<gene>
    <name evidence="2" type="ORF">J4G33_05430</name>
</gene>
<dbReference type="Gene3D" id="2.180.10.10">
    <property type="entry name" value="RHS repeat-associated core"/>
    <property type="match status" value="1"/>
</dbReference>
<dbReference type="Proteomes" id="UP000664209">
    <property type="component" value="Unassembled WGS sequence"/>
</dbReference>
<accession>A0A939RTI8</accession>
<feature type="region of interest" description="Disordered" evidence="1">
    <location>
        <begin position="254"/>
        <end position="279"/>
    </location>
</feature>
<organism evidence="2 3">
    <name type="scientific">Actinotalea soli</name>
    <dbReference type="NCBI Taxonomy" id="2819234"/>
    <lineage>
        <taxon>Bacteria</taxon>
        <taxon>Bacillati</taxon>
        <taxon>Actinomycetota</taxon>
        <taxon>Actinomycetes</taxon>
        <taxon>Micrococcales</taxon>
        <taxon>Cellulomonadaceae</taxon>
        <taxon>Actinotalea</taxon>
    </lineage>
</organism>
<protein>
    <recommendedName>
        <fullName evidence="4">RHS repeat protein</fullName>
    </recommendedName>
</protein>
<name>A0A939RTI8_9CELL</name>
<dbReference type="RefSeq" id="WP_208054912.1">
    <property type="nucleotide sequence ID" value="NZ_JAGEMK010000002.1"/>
</dbReference>
<proteinExistence type="predicted"/>
<dbReference type="AlphaFoldDB" id="A0A939RTI8"/>
<sequence length="279" mass="29650">MDVGNGYGAVVSYQYDDVTNRLTHVALKREQVVGTGLAVCYGYDAVGNVTSVKDKPTNAVLAGAQFEDNQCFGYDGLRRLTSAWTAADAANCGMAQSQVRPEHVGGAAPYWTQYEYDPLGNRTRLVEHATDGTTGATTTAYEYGTGTAGPHALPSTSSVGPDGSESATYTYDGAGNQVRRDLPDVPLQLLGWDAEGELPRSTSLTGVRRGRTLSRMVARGSFTTRTATGSPGRTAVGRRSTCRAARSCTSIRPVVSRRPGTTPSRARRSRSAPTAVWAE</sequence>